<proteinExistence type="predicted"/>
<feature type="region of interest" description="Disordered" evidence="1">
    <location>
        <begin position="174"/>
        <end position="194"/>
    </location>
</feature>
<evidence type="ECO:0000313" key="3">
    <source>
        <dbReference type="Proteomes" id="UP001596956"/>
    </source>
</evidence>
<protein>
    <recommendedName>
        <fullName evidence="4">XRE family transcriptional regulator</fullName>
    </recommendedName>
</protein>
<sequence>MSATDLLEPTGPQRGLRSTRKPTVYRPEPGAHPRHLSRESDGVYGWVRMEPVEAPEPPPSPPPPSRSEGAPVPERPHTIHDLEGYDQRPNPMLARTPAQFVQALRDFRAWSGDWSYRQLVAFSGGTPRSTFHAMLNSDQLPKFPLVALFITACGGDEDEVQRWTTAWRRLRMAAEGPGRAETTEEAVQRLTSRD</sequence>
<gene>
    <name evidence="2" type="ORF">ACFQZU_04325</name>
</gene>
<dbReference type="EMBL" id="JBHTHR010000064">
    <property type="protein sequence ID" value="MFD0800546.1"/>
    <property type="molecule type" value="Genomic_DNA"/>
</dbReference>
<keyword evidence="3" id="KW-1185">Reference proteome</keyword>
<reference evidence="3" key="1">
    <citation type="journal article" date="2019" name="Int. J. Syst. Evol. Microbiol.">
        <title>The Global Catalogue of Microorganisms (GCM) 10K type strain sequencing project: providing services to taxonomists for standard genome sequencing and annotation.</title>
        <authorList>
            <consortium name="The Broad Institute Genomics Platform"/>
            <consortium name="The Broad Institute Genome Sequencing Center for Infectious Disease"/>
            <person name="Wu L."/>
            <person name="Ma J."/>
        </authorList>
    </citation>
    <scope>NUCLEOTIDE SEQUENCE [LARGE SCALE GENOMIC DNA]</scope>
    <source>
        <strain evidence="3">CCUG 63369</strain>
    </source>
</reference>
<comment type="caution">
    <text evidence="2">The sequence shown here is derived from an EMBL/GenBank/DDBJ whole genome shotgun (WGS) entry which is preliminary data.</text>
</comment>
<accession>A0ABW3BB45</accession>
<dbReference type="Proteomes" id="UP001596956">
    <property type="component" value="Unassembled WGS sequence"/>
</dbReference>
<evidence type="ECO:0008006" key="4">
    <source>
        <dbReference type="Google" id="ProtNLM"/>
    </source>
</evidence>
<evidence type="ECO:0000313" key="2">
    <source>
        <dbReference type="EMBL" id="MFD0800546.1"/>
    </source>
</evidence>
<feature type="compositionally biased region" description="Basic and acidic residues" evidence="1">
    <location>
        <begin position="74"/>
        <end position="86"/>
    </location>
</feature>
<evidence type="ECO:0000256" key="1">
    <source>
        <dbReference type="SAM" id="MobiDB-lite"/>
    </source>
</evidence>
<feature type="region of interest" description="Disordered" evidence="1">
    <location>
        <begin position="1"/>
        <end position="92"/>
    </location>
</feature>
<organism evidence="2 3">
    <name type="scientific">Streptomonospora algeriensis</name>
    <dbReference type="NCBI Taxonomy" id="995084"/>
    <lineage>
        <taxon>Bacteria</taxon>
        <taxon>Bacillati</taxon>
        <taxon>Actinomycetota</taxon>
        <taxon>Actinomycetes</taxon>
        <taxon>Streptosporangiales</taxon>
        <taxon>Nocardiopsidaceae</taxon>
        <taxon>Streptomonospora</taxon>
    </lineage>
</organism>
<feature type="compositionally biased region" description="Pro residues" evidence="1">
    <location>
        <begin position="54"/>
        <end position="65"/>
    </location>
</feature>
<name>A0ABW3BB45_9ACTN</name>